<reference evidence="1 2" key="1">
    <citation type="submission" date="2021-06" db="EMBL/GenBank/DDBJ databases">
        <title>Caerostris extrusa draft genome.</title>
        <authorList>
            <person name="Kono N."/>
            <person name="Arakawa K."/>
        </authorList>
    </citation>
    <scope>NUCLEOTIDE SEQUENCE [LARGE SCALE GENOMIC DNA]</scope>
</reference>
<gene>
    <name evidence="1" type="ORF">CEXT_175161</name>
</gene>
<protein>
    <submittedName>
        <fullName evidence="1">Uncharacterized protein</fullName>
    </submittedName>
</protein>
<evidence type="ECO:0000313" key="1">
    <source>
        <dbReference type="EMBL" id="GIY95784.1"/>
    </source>
</evidence>
<comment type="caution">
    <text evidence="1">The sequence shown here is derived from an EMBL/GenBank/DDBJ whole genome shotgun (WGS) entry which is preliminary data.</text>
</comment>
<dbReference type="AlphaFoldDB" id="A0AAV4XM68"/>
<sequence>MRVGRGYYLENAVINALVARHVARGLMLLILEPGCDLRWLEDATTRENANSCASRHYGRLNAPRVTVKSDVNLVRCGAAFIFRDCAEGFL</sequence>
<keyword evidence="2" id="KW-1185">Reference proteome</keyword>
<name>A0AAV4XM68_CAEEX</name>
<organism evidence="1 2">
    <name type="scientific">Caerostris extrusa</name>
    <name type="common">Bark spider</name>
    <name type="synonym">Caerostris bankana</name>
    <dbReference type="NCBI Taxonomy" id="172846"/>
    <lineage>
        <taxon>Eukaryota</taxon>
        <taxon>Metazoa</taxon>
        <taxon>Ecdysozoa</taxon>
        <taxon>Arthropoda</taxon>
        <taxon>Chelicerata</taxon>
        <taxon>Arachnida</taxon>
        <taxon>Araneae</taxon>
        <taxon>Araneomorphae</taxon>
        <taxon>Entelegynae</taxon>
        <taxon>Araneoidea</taxon>
        <taxon>Araneidae</taxon>
        <taxon>Caerostris</taxon>
    </lineage>
</organism>
<dbReference type="EMBL" id="BPLR01000577">
    <property type="protein sequence ID" value="GIY95784.1"/>
    <property type="molecule type" value="Genomic_DNA"/>
</dbReference>
<accession>A0AAV4XM68</accession>
<evidence type="ECO:0000313" key="2">
    <source>
        <dbReference type="Proteomes" id="UP001054945"/>
    </source>
</evidence>
<dbReference type="Proteomes" id="UP001054945">
    <property type="component" value="Unassembled WGS sequence"/>
</dbReference>
<proteinExistence type="predicted"/>